<keyword evidence="2" id="KW-1133">Transmembrane helix</keyword>
<keyword evidence="2" id="KW-0812">Transmembrane</keyword>
<feature type="chain" id="PRO_5028975978" evidence="3">
    <location>
        <begin position="21"/>
        <end position="547"/>
    </location>
</feature>
<feature type="compositionally biased region" description="Polar residues" evidence="1">
    <location>
        <begin position="234"/>
        <end position="244"/>
    </location>
</feature>
<keyword evidence="3" id="KW-0732">Signal</keyword>
<protein>
    <submittedName>
        <fullName evidence="5">Uncharacterized protein</fullName>
    </submittedName>
</protein>
<feature type="compositionally biased region" description="Basic and acidic residues" evidence="1">
    <location>
        <begin position="248"/>
        <end position="266"/>
    </location>
</feature>
<evidence type="ECO:0000256" key="1">
    <source>
        <dbReference type="SAM" id="MobiDB-lite"/>
    </source>
</evidence>
<dbReference type="WBParaSite" id="Pan_g16805.t1">
    <property type="protein sequence ID" value="Pan_g16805.t1"/>
    <property type="gene ID" value="Pan_g16805"/>
</dbReference>
<evidence type="ECO:0000256" key="3">
    <source>
        <dbReference type="SAM" id="SignalP"/>
    </source>
</evidence>
<proteinExistence type="predicted"/>
<dbReference type="AlphaFoldDB" id="A0A7E4V6E3"/>
<evidence type="ECO:0000256" key="2">
    <source>
        <dbReference type="SAM" id="Phobius"/>
    </source>
</evidence>
<keyword evidence="4" id="KW-1185">Reference proteome</keyword>
<feature type="compositionally biased region" description="Basic and acidic residues" evidence="1">
    <location>
        <begin position="211"/>
        <end position="220"/>
    </location>
</feature>
<reference evidence="5" key="2">
    <citation type="submission" date="2020-10" db="UniProtKB">
        <authorList>
            <consortium name="WormBaseParasite"/>
        </authorList>
    </citation>
    <scope>IDENTIFICATION</scope>
</reference>
<organism evidence="4 5">
    <name type="scientific">Panagrellus redivivus</name>
    <name type="common">Microworm</name>
    <dbReference type="NCBI Taxonomy" id="6233"/>
    <lineage>
        <taxon>Eukaryota</taxon>
        <taxon>Metazoa</taxon>
        <taxon>Ecdysozoa</taxon>
        <taxon>Nematoda</taxon>
        <taxon>Chromadorea</taxon>
        <taxon>Rhabditida</taxon>
        <taxon>Tylenchina</taxon>
        <taxon>Panagrolaimomorpha</taxon>
        <taxon>Panagrolaimoidea</taxon>
        <taxon>Panagrolaimidae</taxon>
        <taxon>Panagrellus</taxon>
    </lineage>
</organism>
<name>A0A7E4V6E3_PANRE</name>
<feature type="region of interest" description="Disordered" evidence="1">
    <location>
        <begin position="206"/>
        <end position="336"/>
    </location>
</feature>
<feature type="transmembrane region" description="Helical" evidence="2">
    <location>
        <begin position="171"/>
        <end position="200"/>
    </location>
</feature>
<evidence type="ECO:0000313" key="5">
    <source>
        <dbReference type="WBParaSite" id="Pan_g16805.t1"/>
    </source>
</evidence>
<feature type="compositionally biased region" description="Basic and acidic residues" evidence="1">
    <location>
        <begin position="302"/>
        <end position="315"/>
    </location>
</feature>
<sequence>MTCNLLIFITLLTLFPITIADEVLEYDESENEARIVGIGKTTVNHSVPLILYVYNITQCVGNLEMCYKSTDTTNGNEETSRDCKPGYCKFLINIEDKSSPIAASLAIDEKFEFKFNQSAPLACPMEFDEVYTYHILEKPRRCKVVFAGVKKPKEEEAVTEKDKLETAYVTLWIVVGVVVGVFLLAGALILIYCFVIAPVIERRRQKRIRRRDPATPKDDGSPPAAPLIIPKSAQVASSSGAQPQTEPTKPEKKKETPVKKGSDELSKPGSNDGKTASAEPPKKALAEPKKRPSVDGGTESAEPPKKTGKTDDKPSAEASTLDPKTPKFEPPPKDDTDDLLLRLIPLVESPLDSLHRLKRIKPETYNTISPVWDADVQHDLTKLEKMILRCPPNIAMDSVEQLTAELDHGLLANGAAYGTNKLVPQCWEYANFRGIAASASYRLFIMTYASEFADVKPTLEDPLVEKLSIPGLYMFLMNDSFDRTFREKLILELRSRAQIVLKELPPEELAHSSFPMSFLAKLYGERPNQFVEGTMSKTEKGSKRKKK</sequence>
<evidence type="ECO:0000313" key="4">
    <source>
        <dbReference type="Proteomes" id="UP000492821"/>
    </source>
</evidence>
<accession>A0A7E4V6E3</accession>
<feature type="compositionally biased region" description="Basic and acidic residues" evidence="1">
    <location>
        <begin position="324"/>
        <end position="334"/>
    </location>
</feature>
<feature type="compositionally biased region" description="Basic and acidic residues" evidence="1">
    <location>
        <begin position="280"/>
        <end position="293"/>
    </location>
</feature>
<reference evidence="4" key="1">
    <citation type="journal article" date="2013" name="Genetics">
        <title>The draft genome and transcriptome of Panagrellus redivivus are shaped by the harsh demands of a free-living lifestyle.</title>
        <authorList>
            <person name="Srinivasan J."/>
            <person name="Dillman A.R."/>
            <person name="Macchietto M.G."/>
            <person name="Heikkinen L."/>
            <person name="Lakso M."/>
            <person name="Fracchia K.M."/>
            <person name="Antoshechkin I."/>
            <person name="Mortazavi A."/>
            <person name="Wong G."/>
            <person name="Sternberg P.W."/>
        </authorList>
    </citation>
    <scope>NUCLEOTIDE SEQUENCE [LARGE SCALE GENOMIC DNA]</scope>
    <source>
        <strain evidence="4">MT8872</strain>
    </source>
</reference>
<keyword evidence="2" id="KW-0472">Membrane</keyword>
<feature type="signal peptide" evidence="3">
    <location>
        <begin position="1"/>
        <end position="20"/>
    </location>
</feature>
<dbReference type="Proteomes" id="UP000492821">
    <property type="component" value="Unassembled WGS sequence"/>
</dbReference>